<evidence type="ECO:0000313" key="4">
    <source>
        <dbReference type="EMBL" id="WGW04435.1"/>
    </source>
</evidence>
<reference evidence="4 5" key="1">
    <citation type="submission" date="2023-05" db="EMBL/GenBank/DDBJ databases">
        <title>YMD87, complete Genome.</title>
        <authorList>
            <person name="Zhang J."/>
            <person name="Xu X."/>
        </authorList>
    </citation>
    <scope>NUCLEOTIDE SEQUENCE [LARGE SCALE GENOMIC DNA]</scope>
    <source>
        <strain evidence="4 5">YMD87</strain>
    </source>
</reference>
<keyword evidence="3" id="KW-0732">Signal</keyword>
<feature type="chain" id="PRO_5045308109" description="Leucine-rich repeat domain-containing protein" evidence="3">
    <location>
        <begin position="20"/>
        <end position="395"/>
    </location>
</feature>
<dbReference type="RefSeq" id="WP_282301069.1">
    <property type="nucleotide sequence ID" value="NZ_CP124616.1"/>
</dbReference>
<dbReference type="EMBL" id="CP124616">
    <property type="protein sequence ID" value="WGW04435.1"/>
    <property type="molecule type" value="Genomic_DNA"/>
</dbReference>
<evidence type="ECO:0000256" key="2">
    <source>
        <dbReference type="ARBA" id="ARBA00022737"/>
    </source>
</evidence>
<evidence type="ECO:0000256" key="1">
    <source>
        <dbReference type="ARBA" id="ARBA00022614"/>
    </source>
</evidence>
<proteinExistence type="predicted"/>
<evidence type="ECO:0000256" key="3">
    <source>
        <dbReference type="SAM" id="SignalP"/>
    </source>
</evidence>
<keyword evidence="5" id="KW-1185">Reference proteome</keyword>
<feature type="signal peptide" evidence="3">
    <location>
        <begin position="1"/>
        <end position="19"/>
    </location>
</feature>
<organism evidence="4 5">
    <name type="scientific">Tropicibacter oceani</name>
    <dbReference type="NCBI Taxonomy" id="3058420"/>
    <lineage>
        <taxon>Bacteria</taxon>
        <taxon>Pseudomonadati</taxon>
        <taxon>Pseudomonadota</taxon>
        <taxon>Alphaproteobacteria</taxon>
        <taxon>Rhodobacterales</taxon>
        <taxon>Roseobacteraceae</taxon>
        <taxon>Tropicibacter</taxon>
    </lineage>
</organism>
<dbReference type="SUPFAM" id="SSF52058">
    <property type="entry name" value="L domain-like"/>
    <property type="match status" value="1"/>
</dbReference>
<dbReference type="Proteomes" id="UP001241605">
    <property type="component" value="Chromosome"/>
</dbReference>
<dbReference type="InterPro" id="IPR050836">
    <property type="entry name" value="SDS22/Internalin_LRR"/>
</dbReference>
<dbReference type="PANTHER" id="PTHR46652:SF7">
    <property type="entry name" value="LEUCINE-RICH REPEAT AND IQ DOMAIN-CONTAINING PROTEIN 1"/>
    <property type="match status" value="1"/>
</dbReference>
<name>A0ABY8QIU1_9RHOB</name>
<dbReference type="Gene3D" id="3.80.10.10">
    <property type="entry name" value="Ribonuclease Inhibitor"/>
    <property type="match status" value="1"/>
</dbReference>
<keyword evidence="1" id="KW-0433">Leucine-rich repeat</keyword>
<dbReference type="PANTHER" id="PTHR46652">
    <property type="entry name" value="LEUCINE-RICH REPEAT AND IQ DOMAIN-CONTAINING PROTEIN 1-RELATED"/>
    <property type="match status" value="1"/>
</dbReference>
<sequence length="395" mass="42500">MRFGILGLGLWLLAAPLAAQQDCVDFLGKCHRTASSFVSLTLPQDGADLGGIGVLDWAETLVLTGPEGQRPTVSIAALTELPELQELTLENLTLSDPGALAALPITELRFKNVAADDFSALAQIGTLRDLGFVETPGLPELDLASLPPLVRFTLVDTPMPSLDGLERLTDLDSLVLANTGATDLSALAALNLRRFIMRGAGLDDLSMLSGSTNLQFLTLNHSEVTSLDSLPHVENLYNVSAMNSALTDVSALVAAKNLRFLDLRGSKVADVTGIDHLPMLEELDLRETPLADLSPLRNLRALERLWLTDSKVADLGPLAGLPSITQLSISGLPAEDASALAALDKVTILWMNDNRVPDLTPLLDMDALQALRIDDERLVNRDRLEEFIAQRVLPD</sequence>
<evidence type="ECO:0000313" key="5">
    <source>
        <dbReference type="Proteomes" id="UP001241605"/>
    </source>
</evidence>
<accession>A0ABY8QIU1</accession>
<keyword evidence="2" id="KW-0677">Repeat</keyword>
<evidence type="ECO:0008006" key="6">
    <source>
        <dbReference type="Google" id="ProtNLM"/>
    </source>
</evidence>
<protein>
    <recommendedName>
        <fullName evidence="6">Leucine-rich repeat domain-containing protein</fullName>
    </recommendedName>
</protein>
<gene>
    <name evidence="4" type="ORF">QF118_02500</name>
</gene>
<dbReference type="InterPro" id="IPR032675">
    <property type="entry name" value="LRR_dom_sf"/>
</dbReference>